<feature type="compositionally biased region" description="Polar residues" evidence="1">
    <location>
        <begin position="910"/>
        <end position="929"/>
    </location>
</feature>
<reference evidence="2" key="1">
    <citation type="submission" date="2021-04" db="EMBL/GenBank/DDBJ databases">
        <authorList>
            <consortium name="Molecular Ecology Group"/>
        </authorList>
    </citation>
    <scope>NUCLEOTIDE SEQUENCE</scope>
</reference>
<feature type="region of interest" description="Disordered" evidence="1">
    <location>
        <begin position="663"/>
        <end position="744"/>
    </location>
</feature>
<feature type="region of interest" description="Disordered" evidence="1">
    <location>
        <begin position="1"/>
        <end position="23"/>
    </location>
</feature>
<feature type="region of interest" description="Disordered" evidence="1">
    <location>
        <begin position="369"/>
        <end position="426"/>
    </location>
</feature>
<dbReference type="AlphaFoldDB" id="A0A8S3YE59"/>
<evidence type="ECO:0008006" key="4">
    <source>
        <dbReference type="Google" id="ProtNLM"/>
    </source>
</evidence>
<feature type="compositionally biased region" description="Polar residues" evidence="1">
    <location>
        <begin position="520"/>
        <end position="540"/>
    </location>
</feature>
<dbReference type="Proteomes" id="UP000678393">
    <property type="component" value="Unassembled WGS sequence"/>
</dbReference>
<protein>
    <recommendedName>
        <fullName evidence="4">PDZ domain-containing protein</fullName>
    </recommendedName>
</protein>
<feature type="compositionally biased region" description="Polar residues" evidence="1">
    <location>
        <begin position="163"/>
        <end position="177"/>
    </location>
</feature>
<comment type="caution">
    <text evidence="2">The sequence shown here is derived from an EMBL/GenBank/DDBJ whole genome shotgun (WGS) entry which is preliminary data.</text>
</comment>
<accession>A0A8S3YE59</accession>
<feature type="region of interest" description="Disordered" evidence="1">
    <location>
        <begin position="907"/>
        <end position="929"/>
    </location>
</feature>
<feature type="compositionally biased region" description="Polar residues" evidence="1">
    <location>
        <begin position="725"/>
        <end position="736"/>
    </location>
</feature>
<gene>
    <name evidence="2" type="ORF">CUNI_LOCUS925</name>
</gene>
<feature type="compositionally biased region" description="Polar residues" evidence="1">
    <location>
        <begin position="39"/>
        <end position="56"/>
    </location>
</feature>
<evidence type="ECO:0000313" key="3">
    <source>
        <dbReference type="Proteomes" id="UP000678393"/>
    </source>
</evidence>
<dbReference type="EMBL" id="CAJHNH020000112">
    <property type="protein sequence ID" value="CAG5115367.1"/>
    <property type="molecule type" value="Genomic_DNA"/>
</dbReference>
<dbReference type="SUPFAM" id="SSF50156">
    <property type="entry name" value="PDZ domain-like"/>
    <property type="match status" value="1"/>
</dbReference>
<proteinExistence type="predicted"/>
<keyword evidence="3" id="KW-1185">Reference proteome</keyword>
<dbReference type="InterPro" id="IPR036034">
    <property type="entry name" value="PDZ_sf"/>
</dbReference>
<feature type="compositionally biased region" description="Polar residues" evidence="1">
    <location>
        <begin position="385"/>
        <end position="394"/>
    </location>
</feature>
<feature type="compositionally biased region" description="Basic and acidic residues" evidence="1">
    <location>
        <begin position="575"/>
        <end position="585"/>
    </location>
</feature>
<feature type="compositionally biased region" description="Basic and acidic residues" evidence="1">
    <location>
        <begin position="702"/>
        <end position="724"/>
    </location>
</feature>
<feature type="region of interest" description="Disordered" evidence="1">
    <location>
        <begin position="575"/>
        <end position="608"/>
    </location>
</feature>
<dbReference type="CDD" id="cd00136">
    <property type="entry name" value="PDZ_canonical"/>
    <property type="match status" value="1"/>
</dbReference>
<feature type="region of interest" description="Disordered" evidence="1">
    <location>
        <begin position="452"/>
        <end position="483"/>
    </location>
</feature>
<feature type="region of interest" description="Disordered" evidence="1">
    <location>
        <begin position="103"/>
        <end position="185"/>
    </location>
</feature>
<evidence type="ECO:0000256" key="1">
    <source>
        <dbReference type="SAM" id="MobiDB-lite"/>
    </source>
</evidence>
<dbReference type="OrthoDB" id="6093997at2759"/>
<feature type="compositionally biased region" description="Polar residues" evidence="1">
    <location>
        <begin position="589"/>
        <end position="598"/>
    </location>
</feature>
<sequence length="1262" mass="140631">MSAKLHKLTDKTARGNPYTSHKVRGKIPADKVYAAMDASKTQPQLKNSAPLATSKSGPKASASHVNVFVPIPELGIYTPDQHVLQNGTFAQHCHNNRDAPNRMNGAGNLHPGGKNSSNISSITSCDETAASSYQKRGGGLHRFDSQASRNKNDPNVGVFHVPNSRQHNHSIVSQQEVHSVGRKPARNEIFTKNIRRVSNSVRTNKNVDNIKKDKMDPSSRSHSLSDLSTGLTLSLIGQKKYDSVVSVNSHLRSAPNSGSSRRQATIAASSLQDIEGRFKGTTLSCQSSVTSLSSLYSNSRLQIDQGKDLCNQYSSTSNINGHQVIHQTKQNTLFEQPYQQKNQNQQFEYLQHKPQLEKDYPVAEEKSLVEQQIPFPRSRKDSEDTVSSYRSALSDTRPFQDHDTKYNNRTNESAHTPDTSRVTSRNVDPFSSIYNTASCLKDNAATDKAHSAVIPSHQLGHQNREQAVVKPRRSLPNVPLNEASERIKRFTEMMKSRMSANSANKSRSADSRGSDYAPSRMSSTGSTCSQTGPSTQTPSEPSDGDVFVDDSRSQYQSMPVLYQQNSFMTIHEVSRPQDISKEGMRSPRKSSGYNSGSDSGAKHADMSVNRRNSIKEEVHFQNHDHRMNNSGNQNNSHNLIHRNLSQNAWHGQYQNMLSFRDVQPAPASDQSLDSGRTTETNNSYNGSILDSGYTTNNDGENDSCRSHPPRLDHYSHRAPKEDSQHVNQDLETGRNQSRTDEMPQCNHHHSHKYFVNLVNTHNFGSVQNIYQKSQAIAKDFNLVQCTQVIANDKHHQHVASQNPACYYNKIDNANITGNIKNGINQAVSARNMPPVNQLQLQDMQLSANRRSWDCANDALSNFSDGFTSNQIKRYERADERYRSSDVLPVSRGFVGRSFLDNHHIDRINRQLKTSQQPKTSSDNSMSDSEIAQLNDGKEFTPVVSPAREVFNHHPSDHEHPQKTMCAGTEQLNGYHMSAGEDYHKNHYYQLSNGNHQQHGEVKPQQVPVSKISRLAQGYTHPGGFGNDEPNGSFHHFSSVGQEMSLFHITQKYDLAPVMINLPNNVLLNDMIQLSEVSVEMSLVGVSSLPNSLHGRALQIGTPGSAFTPVKNSVDRDKPLRAELKVLCFSSVWEDIHSYTTLGRVLKGDIVLEVNGWFCLGADVAYVRTLIENCKETITLTVARLKETDDVRFKGQTAVERIKGLESEISRLDDLIQARDERIKSLTVAVETTNLRQHTGTLSEINGKIPLEGMIIGGDEYVV</sequence>
<feature type="region of interest" description="Disordered" evidence="1">
    <location>
        <begin position="495"/>
        <end position="549"/>
    </location>
</feature>
<organism evidence="2 3">
    <name type="scientific">Candidula unifasciata</name>
    <dbReference type="NCBI Taxonomy" id="100452"/>
    <lineage>
        <taxon>Eukaryota</taxon>
        <taxon>Metazoa</taxon>
        <taxon>Spiralia</taxon>
        <taxon>Lophotrochozoa</taxon>
        <taxon>Mollusca</taxon>
        <taxon>Gastropoda</taxon>
        <taxon>Heterobranchia</taxon>
        <taxon>Euthyneura</taxon>
        <taxon>Panpulmonata</taxon>
        <taxon>Eupulmonata</taxon>
        <taxon>Stylommatophora</taxon>
        <taxon>Helicina</taxon>
        <taxon>Helicoidea</taxon>
        <taxon>Geomitridae</taxon>
        <taxon>Candidula</taxon>
    </lineage>
</organism>
<feature type="compositionally biased region" description="Polar residues" evidence="1">
    <location>
        <begin position="407"/>
        <end position="426"/>
    </location>
</feature>
<evidence type="ECO:0000313" key="2">
    <source>
        <dbReference type="EMBL" id="CAG5115367.1"/>
    </source>
</evidence>
<name>A0A8S3YE59_9EUPU</name>
<feature type="compositionally biased region" description="Polar residues" evidence="1">
    <location>
        <begin position="668"/>
        <end position="698"/>
    </location>
</feature>
<feature type="region of interest" description="Disordered" evidence="1">
    <location>
        <begin position="38"/>
        <end position="61"/>
    </location>
</feature>
<feature type="compositionally biased region" description="Polar residues" evidence="1">
    <location>
        <begin position="114"/>
        <end position="134"/>
    </location>
</feature>